<proteinExistence type="predicted"/>
<keyword evidence="2" id="KW-1185">Reference proteome</keyword>
<organism evidence="1 2">
    <name type="scientific">Pseudonocardia petroleophila</name>
    <dbReference type="NCBI Taxonomy" id="37331"/>
    <lineage>
        <taxon>Bacteria</taxon>
        <taxon>Bacillati</taxon>
        <taxon>Actinomycetota</taxon>
        <taxon>Actinomycetes</taxon>
        <taxon>Pseudonocardiales</taxon>
        <taxon>Pseudonocardiaceae</taxon>
        <taxon>Pseudonocardia</taxon>
    </lineage>
</organism>
<dbReference type="Proteomes" id="UP000515728">
    <property type="component" value="Chromosome"/>
</dbReference>
<dbReference type="KEGG" id="ppel:H6H00_26675"/>
<protein>
    <submittedName>
        <fullName evidence="1">Uncharacterized protein</fullName>
    </submittedName>
</protein>
<reference evidence="1 2" key="1">
    <citation type="submission" date="2020-08" db="EMBL/GenBank/DDBJ databases">
        <authorList>
            <person name="Mo P."/>
        </authorList>
    </citation>
    <scope>NUCLEOTIDE SEQUENCE [LARGE SCALE GENOMIC DNA]</scope>
    <source>
        <strain evidence="1 2">CGMCC 4.1532</strain>
    </source>
</reference>
<dbReference type="RefSeq" id="WP_185718403.1">
    <property type="nucleotide sequence ID" value="NZ_BAAAWI010000001.1"/>
</dbReference>
<gene>
    <name evidence="1" type="ORF">H6H00_26675</name>
</gene>
<evidence type="ECO:0000313" key="2">
    <source>
        <dbReference type="Proteomes" id="UP000515728"/>
    </source>
</evidence>
<dbReference type="AlphaFoldDB" id="A0A7G7MFT8"/>
<dbReference type="EMBL" id="CP060131">
    <property type="protein sequence ID" value="QNG51649.1"/>
    <property type="molecule type" value="Genomic_DNA"/>
</dbReference>
<evidence type="ECO:0000313" key="1">
    <source>
        <dbReference type="EMBL" id="QNG51649.1"/>
    </source>
</evidence>
<sequence>MARRTEAQFAEQRAAVYEHRVRGLSYRAISAATNIPLSTVVSWCKKLTAARVQESQEELLAYELERLDLWQSRLEAQAEEGKQVARNTEVLLRLSERRAKLLGMDQPERIEATVHEITQEDLAIAELVRDAQAAAALEEQRIRDGAA</sequence>
<accession>A0A7G7MFT8</accession>
<name>A0A7G7MFT8_9PSEU</name>